<name>A0ABN7VFJ4_GIGMA</name>
<dbReference type="InterPro" id="IPR000719">
    <property type="entry name" value="Prot_kinase_dom"/>
</dbReference>
<evidence type="ECO:0000313" key="3">
    <source>
        <dbReference type="Proteomes" id="UP000789901"/>
    </source>
</evidence>
<gene>
    <name evidence="2" type="ORF">GMARGA_LOCUS17582</name>
</gene>
<dbReference type="Proteomes" id="UP000789901">
    <property type="component" value="Unassembled WGS sequence"/>
</dbReference>
<protein>
    <submittedName>
        <fullName evidence="2">16991_t:CDS:1</fullName>
    </submittedName>
</protein>
<proteinExistence type="predicted"/>
<reference evidence="2 3" key="1">
    <citation type="submission" date="2021-06" db="EMBL/GenBank/DDBJ databases">
        <authorList>
            <person name="Kallberg Y."/>
            <person name="Tangrot J."/>
            <person name="Rosling A."/>
        </authorList>
    </citation>
    <scope>NUCLEOTIDE SEQUENCE [LARGE SCALE GENOMIC DNA]</scope>
    <source>
        <strain evidence="2 3">120-4 pot B 10/14</strain>
    </source>
</reference>
<accession>A0ABN7VFJ4</accession>
<feature type="domain" description="Protein kinase" evidence="1">
    <location>
        <begin position="31"/>
        <end position="99"/>
    </location>
</feature>
<comment type="caution">
    <text evidence="2">The sequence shown here is derived from an EMBL/GenBank/DDBJ whole genome shotgun (WGS) entry which is preliminary data.</text>
</comment>
<dbReference type="InterPro" id="IPR011009">
    <property type="entry name" value="Kinase-like_dom_sf"/>
</dbReference>
<dbReference type="PROSITE" id="PS50011">
    <property type="entry name" value="PROTEIN_KINASE_DOM"/>
    <property type="match status" value="1"/>
</dbReference>
<evidence type="ECO:0000259" key="1">
    <source>
        <dbReference type="PROSITE" id="PS50011"/>
    </source>
</evidence>
<keyword evidence="3" id="KW-1185">Reference proteome</keyword>
<dbReference type="Gene3D" id="3.30.200.20">
    <property type="entry name" value="Phosphorylase Kinase, domain 1"/>
    <property type="match status" value="1"/>
</dbReference>
<dbReference type="EMBL" id="CAJVQB010013408">
    <property type="protein sequence ID" value="CAG8761953.1"/>
    <property type="molecule type" value="Genomic_DNA"/>
</dbReference>
<sequence>MTNPSNKSNTLKLLENAISGRLINYFDHNEFRNIEKIYGSGISVVYKSEWTKCGLIVALKSLKFDMDEKDIDSFVEELHRLQRASFHPKIVHFYGITKG</sequence>
<evidence type="ECO:0000313" key="2">
    <source>
        <dbReference type="EMBL" id="CAG8761953.1"/>
    </source>
</evidence>
<organism evidence="2 3">
    <name type="scientific">Gigaspora margarita</name>
    <dbReference type="NCBI Taxonomy" id="4874"/>
    <lineage>
        <taxon>Eukaryota</taxon>
        <taxon>Fungi</taxon>
        <taxon>Fungi incertae sedis</taxon>
        <taxon>Mucoromycota</taxon>
        <taxon>Glomeromycotina</taxon>
        <taxon>Glomeromycetes</taxon>
        <taxon>Diversisporales</taxon>
        <taxon>Gigasporaceae</taxon>
        <taxon>Gigaspora</taxon>
    </lineage>
</organism>
<dbReference type="SUPFAM" id="SSF56112">
    <property type="entry name" value="Protein kinase-like (PK-like)"/>
    <property type="match status" value="1"/>
</dbReference>